<evidence type="ECO:0000256" key="1">
    <source>
        <dbReference type="ARBA" id="ARBA00007366"/>
    </source>
</evidence>
<dbReference type="Pfam" id="PF24984">
    <property type="entry name" value="HEAT_EF3_GNC1"/>
    <property type="match status" value="1"/>
</dbReference>
<dbReference type="FunFam" id="1.25.10.10:FF:000096">
    <property type="entry name" value="eIF-2-alpha kinase activator gcn1"/>
    <property type="match status" value="1"/>
</dbReference>
<dbReference type="InterPro" id="IPR056810">
    <property type="entry name" value="GNC1-like_N"/>
</dbReference>
<feature type="repeat" description="HEAT" evidence="4">
    <location>
        <begin position="1803"/>
        <end position="1841"/>
    </location>
</feature>
<dbReference type="EMBL" id="CP133615">
    <property type="protein sequence ID" value="WMV25824.1"/>
    <property type="molecule type" value="Genomic_DNA"/>
</dbReference>
<dbReference type="GO" id="GO:0006417">
    <property type="term" value="P:regulation of translation"/>
    <property type="evidence" value="ECO:0007669"/>
    <property type="project" value="TreeGrafter"/>
</dbReference>
<feature type="domain" description="TOG" evidence="6">
    <location>
        <begin position="1472"/>
        <end position="1704"/>
    </location>
</feature>
<feature type="compositionally biased region" description="Basic and acidic residues" evidence="5">
    <location>
        <begin position="818"/>
        <end position="842"/>
    </location>
</feature>
<dbReference type="SMART" id="SM01349">
    <property type="entry name" value="TOG"/>
    <property type="match status" value="3"/>
</dbReference>
<dbReference type="GO" id="GO:0019887">
    <property type="term" value="F:protein kinase regulator activity"/>
    <property type="evidence" value="ECO:0007669"/>
    <property type="project" value="TreeGrafter"/>
</dbReference>
<dbReference type="GO" id="GO:0005829">
    <property type="term" value="C:cytosol"/>
    <property type="evidence" value="ECO:0007669"/>
    <property type="project" value="TreeGrafter"/>
</dbReference>
<keyword evidence="2" id="KW-0597">Phosphoprotein</keyword>
<dbReference type="FunFam" id="1.25.10.10:FF:000090">
    <property type="entry name" value="eIF-2-alpha kinase activator GCN1"/>
    <property type="match status" value="1"/>
</dbReference>
<dbReference type="InterPro" id="IPR011989">
    <property type="entry name" value="ARM-like"/>
</dbReference>
<feature type="repeat" description="HEAT" evidence="4">
    <location>
        <begin position="1765"/>
        <end position="1803"/>
    </location>
</feature>
<sequence length="2787" mass="304007">MASPVESLTSISSSVATSSTKRRIQIFRNEIPSILSNSEMTAEIASLLVEVIFSTTFIYDDRGSRAAVDNVVIKALGETFFMKAFAGTLVQFMEKQFKFQSYIGCHRLLSWSCLLLTNSQFPSVSKNAVCRLAQAQASILHIGMQGSSHVRRTCKKSLFFLFSKAPDIYRTYMDELRDSRITYKDCPEFILLMLEFSSANPPSFDQWKQNFLEMYVKAVLNAREKPPKGLSDAFVPLFSRLTHEDFKNTVIPSSVKMLKRNPELVLESVGILLQSAKLDLSKYAVEILSVLLSQARHADEDRRIAAVSIVRCLSIKSSSPDAIEAMFNAVKLVIGGSEGRLTFPYQRVGMINALRELSNAPEGKHLNSLSKTVCNFLLSCYKDDGNEEVKLACLSCLATWTAKCADAIQPDVISLIASGLKEKEALRRGHLRCLRVMCQNADALPHMSPLLAALIQLVKTGYTKAAQRLDGIYALLCVAKLAAVDVKADETIIKEKIWSLVSQNEPSVVTIPLASKLSIEDCLACHDLFEVMLVDHSQRVLETFAVKTLMQFILFLLCHPNWDIRRAAYNSTRRILSATSQLSETLMVEFSSYLSVVGEKVIQIKMSDTETLVDAQVPFVPSVEVMVKALIIMSSATLAAAPRAYLQVVFCSHHPCLIGTAKRNSVWRRVQKCLHKHGIDAIGLVTTNVVGLCKGLLGPTGLMSDNHFAQEAAINSLSTLMSMLPGETYMEFEKYFNDLPDRLAHDMLSENDIQIFQTPEGMLSTEQGVYIAESVATKNTKQPKGRFRLYDDSDGPDQVSSNHTARREPSSKEVTGVGKKDGGKSSKKADKDKGKSAKEEAREVQLREEAYIRGKVTVVKKNLSSILKALGEMAIANPVFTHSQLPSLVKFINPLLRSPIVGDVAYGTLVKLSKCTATPLCNWALEIATALRLIMSEDVNVLWGKIPSAGEEVSNEKPGLFERVTNGLSISCKTGALPVDSFTFVFPIMERILLSPKKTKLHDDVLKIIFLHLDSFLPLPRVQMLSVLYHVLGVVPAYQASIGPALNELCLGLQPAEVAPALCGIYAKDIHVRMACLNAVKCIPALASHSVPQSSEIATRIWLALHDPEKCVAEAAEDIWDHYGYDLGTDYSGIFKALSHANYNVRVAGAEALAAALDESPDTIQECLSTLFSLYIRDVGSGEDTIDFGWIGRQGIALALLSVADVLRAKDLPVVMTFLISRALADPNADVRGRMINAGIVIIDKHGRDNVSLLFPIFENYLNKKASDEEKYDLVREGVVIFTGALAKHLATDDPKVHTVVEKLLDVLNTPSEAVQRAVATCLSPLMQAKQATLTLHNVHVSEGYVLGLGTIFHLSLWPDMFPSLFHPVRASDVCLGMDQLIPLKLKNTCHSFSHSTVNEEMVKQATLWGILTFHIIFQGHDKSIAAGLSRCLLLTCTKELKKSVRLSISQSFPSLVVPDICYYCCLLLLVQIVDHREDAPSLVSRLLDQLMKSEKYGERRGAAFGLAGLVKGFGISCLKKYGIVAALHEGFADRNSAKSREGALLAFECFCEKLGKLFEPYVIQMLPFLLVSFSDQVVAVRDAAECAARAMMSQLSAQGVKLILPSLLKGLEDKAWRTKQSSVQLLGAMAYCAPQQLSQCLPKIVPKLTEVLTDTHPKVQSAGQTALQQVGSVIKNPEISALVPTLLMGLSDPNEYTKYSLDILLQTTFVNSIDAPSLALLVPIVHRGLRERSAETKKKAAQIAGNMCSLVTEPKDMVPYIGLLLPEVKKVLVDPIPEVRSVAARAIGSLIRGMGEENFPDLVPWLLDTLKSDGNNVARSGAAQGLSEVLAALGMEYFENILPDIVRNCSHQKASVRDGHLALFRYLPRSLGVQFQNYLQQVLPAILDGLADENESVREAALSAGHVLVEHYATTSLPLLLPAVEEGIFNDNWRIRQSSVELLGDLLFKVAGTSGKAHLEGGSDDEGASTEAQGRAIIEVLGRDKRNEILAALYMVRTDVSITVRQAALHVWKTIVANTPKTLKEIMPVLMSTLISSLASSSSERRQVAGRALGELVRKLGERVLPLIIPILSRGLKDPNPSRRQGVCIGLSEVMASAGRSQLLSYMDELIPTIRTALCDSTGEVRESAGLAFSTLYKNAGMQAIDEIVPTLLHALEDEDTSDTALDGLKQILSVRTAAVLPHILPKLVHLPLSAFNAHALGALAEVAGPGLGSHLSTILPALLNAMGYTDMEIQSLAKKAAETVVSVIDEEGMESLLSELLKGASIRQSSAYLIGYLFKNSDLYLGDEAPNMISSLIILLSDPDSDTVVVAWQALSNVVSSVPKEVLPTYIKLVRDAVSTSRDRERRKKKGGPVLIPGFCLPKALQPLLPVFLQGLISGSAELREQAALGLGELIEVTGEKTLKEFVIPITGPLIRIIGDRFPWQVKSAILSTLSIIIRRGGIALKPFLPQLQTTFVKCLQDNTRTIRSSAALALGKLSALSTRVDPLVGDLLTGVQTSDTGIREATLTALKGVIKHAGGSVSIASRTRVYTLLKDLIHNDDDQIRNSAASILGIVSQYLEDGQVVELLDGLSKSASSSNWCSRHGAVLTICSMLKHNPDIICASSSFPLIVKCLKITLNDEKFPVRETSTRALGLLLCQQIQSDPTNATSHVETLGSIVLAMQDDSSEVRRQALSALKAVSKANPGAIAIHVSKFGPVLADCLKDGNTPVRLAAERCALHAFQLAKVLWFWYGKRLNDPFFLLAGTENVQAAQKFITGLDARRIAKLPEHSDESGDSDNDASSG</sequence>
<evidence type="ECO:0000256" key="3">
    <source>
        <dbReference type="ARBA" id="ARBA00022737"/>
    </source>
</evidence>
<feature type="domain" description="TOG" evidence="6">
    <location>
        <begin position="1908"/>
        <end position="2169"/>
    </location>
</feature>
<proteinExistence type="inferred from homology"/>
<organism evidence="7 8">
    <name type="scientific">Solanum verrucosum</name>
    <dbReference type="NCBI Taxonomy" id="315347"/>
    <lineage>
        <taxon>Eukaryota</taxon>
        <taxon>Viridiplantae</taxon>
        <taxon>Streptophyta</taxon>
        <taxon>Embryophyta</taxon>
        <taxon>Tracheophyta</taxon>
        <taxon>Spermatophyta</taxon>
        <taxon>Magnoliopsida</taxon>
        <taxon>eudicotyledons</taxon>
        <taxon>Gunneridae</taxon>
        <taxon>Pentapetalae</taxon>
        <taxon>asterids</taxon>
        <taxon>lamiids</taxon>
        <taxon>Solanales</taxon>
        <taxon>Solanaceae</taxon>
        <taxon>Solanoideae</taxon>
        <taxon>Solaneae</taxon>
        <taxon>Solanum</taxon>
    </lineage>
</organism>
<feature type="repeat" description="HEAT" evidence="4">
    <location>
        <begin position="1645"/>
        <end position="1683"/>
    </location>
</feature>
<dbReference type="PANTHER" id="PTHR23346">
    <property type="entry name" value="TRANSLATIONAL ACTIVATOR GCN1-RELATED"/>
    <property type="match status" value="1"/>
</dbReference>
<feature type="region of interest" description="Disordered" evidence="5">
    <location>
        <begin position="782"/>
        <end position="842"/>
    </location>
</feature>
<evidence type="ECO:0000313" key="7">
    <source>
        <dbReference type="EMBL" id="WMV25824.1"/>
    </source>
</evidence>
<dbReference type="InterPro" id="IPR034085">
    <property type="entry name" value="TOG"/>
</dbReference>
<dbReference type="InterPro" id="IPR057546">
    <property type="entry name" value="HEAT_GCN1"/>
</dbReference>
<dbReference type="PROSITE" id="PS50077">
    <property type="entry name" value="HEAT_REPEAT"/>
    <property type="match status" value="6"/>
</dbReference>
<gene>
    <name evidence="7" type="ORF">MTR67_019209</name>
</gene>
<feature type="repeat" description="HEAT" evidence="4">
    <location>
        <begin position="1883"/>
        <end position="1918"/>
    </location>
</feature>
<evidence type="ECO:0000259" key="6">
    <source>
        <dbReference type="SMART" id="SM01349"/>
    </source>
</evidence>
<evidence type="ECO:0000256" key="2">
    <source>
        <dbReference type="ARBA" id="ARBA00022553"/>
    </source>
</evidence>
<evidence type="ECO:0000313" key="8">
    <source>
        <dbReference type="Proteomes" id="UP001234989"/>
    </source>
</evidence>
<dbReference type="Pfam" id="PF24987">
    <property type="entry name" value="HEAT_EF3_N"/>
    <property type="match status" value="2"/>
</dbReference>
<comment type="similarity">
    <text evidence="1">Belongs to the GCN1 family.</text>
</comment>
<dbReference type="Gene3D" id="1.25.10.10">
    <property type="entry name" value="Leucine-rich Repeat Variant"/>
    <property type="match status" value="9"/>
</dbReference>
<dbReference type="SUPFAM" id="SSF48371">
    <property type="entry name" value="ARM repeat"/>
    <property type="match status" value="3"/>
</dbReference>
<dbReference type="Pfam" id="PF24993">
    <property type="entry name" value="GNC1_N"/>
    <property type="match status" value="1"/>
</dbReference>
<keyword evidence="8" id="KW-1185">Reference proteome</keyword>
<evidence type="ECO:0000256" key="5">
    <source>
        <dbReference type="SAM" id="MobiDB-lite"/>
    </source>
</evidence>
<accession>A0AAF0TNC7</accession>
<feature type="repeat" description="HEAT" evidence="4">
    <location>
        <begin position="2111"/>
        <end position="2148"/>
    </location>
</feature>
<name>A0AAF0TNC7_SOLVR</name>
<dbReference type="GO" id="GO:0034198">
    <property type="term" value="P:cellular response to amino acid starvation"/>
    <property type="evidence" value="ECO:0007669"/>
    <property type="project" value="TreeGrafter"/>
</dbReference>
<dbReference type="InterPro" id="IPR021133">
    <property type="entry name" value="HEAT_type_2"/>
</dbReference>
<dbReference type="PANTHER" id="PTHR23346:SF7">
    <property type="entry name" value="STALLED RIBOSOME SENSOR GCN1"/>
    <property type="match status" value="1"/>
</dbReference>
<keyword evidence="3" id="KW-0677">Repeat</keyword>
<dbReference type="Pfam" id="PF25786">
    <property type="entry name" value="HEAT_GCN1_C"/>
    <property type="match status" value="1"/>
</dbReference>
<feature type="repeat" description="HEAT" evidence="4">
    <location>
        <begin position="2370"/>
        <end position="2408"/>
    </location>
</feature>
<reference evidence="7" key="1">
    <citation type="submission" date="2023-08" db="EMBL/GenBank/DDBJ databases">
        <title>A de novo genome assembly of Solanum verrucosum Schlechtendal, a Mexican diploid species geographically isolated from the other diploid A-genome species in potato relatives.</title>
        <authorList>
            <person name="Hosaka K."/>
        </authorList>
    </citation>
    <scope>NUCLEOTIDE SEQUENCE</scope>
    <source>
        <tissue evidence="7">Young leaves</tissue>
    </source>
</reference>
<protein>
    <recommendedName>
        <fullName evidence="6">TOG domain-containing protein</fullName>
    </recommendedName>
</protein>
<evidence type="ECO:0000256" key="4">
    <source>
        <dbReference type="PROSITE-ProRule" id="PRU00103"/>
    </source>
</evidence>
<dbReference type="Proteomes" id="UP001234989">
    <property type="component" value="Chromosome 4"/>
</dbReference>
<dbReference type="InterPro" id="IPR016024">
    <property type="entry name" value="ARM-type_fold"/>
</dbReference>
<dbReference type="Pfam" id="PF23271">
    <property type="entry name" value="HEAT_GCN1"/>
    <property type="match status" value="2"/>
</dbReference>
<dbReference type="FunFam" id="1.25.10.10:FF:000162">
    <property type="entry name" value="GCN1, eIF2 alpha kinase activator homolog"/>
    <property type="match status" value="1"/>
</dbReference>
<feature type="domain" description="TOG" evidence="6">
    <location>
        <begin position="2356"/>
        <end position="2580"/>
    </location>
</feature>